<name>A0A6A5H9C6_CAERE</name>
<organism evidence="2 3">
    <name type="scientific">Caenorhabditis remanei</name>
    <name type="common">Caenorhabditis vulgaris</name>
    <dbReference type="NCBI Taxonomy" id="31234"/>
    <lineage>
        <taxon>Eukaryota</taxon>
        <taxon>Metazoa</taxon>
        <taxon>Ecdysozoa</taxon>
        <taxon>Nematoda</taxon>
        <taxon>Chromadorea</taxon>
        <taxon>Rhabditida</taxon>
        <taxon>Rhabditina</taxon>
        <taxon>Rhabditomorpha</taxon>
        <taxon>Rhabditoidea</taxon>
        <taxon>Rhabditidae</taxon>
        <taxon>Peloderinae</taxon>
        <taxon>Caenorhabditis</taxon>
    </lineage>
</organism>
<gene>
    <name evidence="2" type="ORF">GCK72_011277</name>
</gene>
<evidence type="ECO:0000313" key="2">
    <source>
        <dbReference type="EMBL" id="KAF1763012.1"/>
    </source>
</evidence>
<dbReference type="KEGG" id="crq:GCK72_011277"/>
<proteinExistence type="predicted"/>
<evidence type="ECO:0000313" key="3">
    <source>
        <dbReference type="Proteomes" id="UP000483820"/>
    </source>
</evidence>
<dbReference type="GeneID" id="78775151"/>
<reference evidence="2 3" key="1">
    <citation type="submission" date="2019-12" db="EMBL/GenBank/DDBJ databases">
        <title>Chromosome-level assembly of the Caenorhabditis remanei genome.</title>
        <authorList>
            <person name="Teterina A.A."/>
            <person name="Willis J.H."/>
            <person name="Phillips P.C."/>
        </authorList>
    </citation>
    <scope>NUCLEOTIDE SEQUENCE [LARGE SCALE GENOMIC DNA]</scope>
    <source>
        <strain evidence="2 3">PX506</strain>
        <tissue evidence="2">Whole organism</tissue>
    </source>
</reference>
<dbReference type="RefSeq" id="XP_053587915.1">
    <property type="nucleotide sequence ID" value="XM_053728338.1"/>
</dbReference>
<dbReference type="EMBL" id="WUAV01000003">
    <property type="protein sequence ID" value="KAF1763012.1"/>
    <property type="molecule type" value="Genomic_DNA"/>
</dbReference>
<dbReference type="Proteomes" id="UP000483820">
    <property type="component" value="Chromosome III"/>
</dbReference>
<dbReference type="CTD" id="78775151"/>
<feature type="compositionally biased region" description="Basic and acidic residues" evidence="1">
    <location>
        <begin position="57"/>
        <end position="72"/>
    </location>
</feature>
<evidence type="ECO:0000256" key="1">
    <source>
        <dbReference type="SAM" id="MobiDB-lite"/>
    </source>
</evidence>
<protein>
    <submittedName>
        <fullName evidence="2">Uncharacterized protein</fullName>
    </submittedName>
</protein>
<sequence>MFAPDDFLPLSPVRQTLSSIEDQMGLPAPNITSCNIANWDGARRTAATKPLTGGDIEEQRETKDDDARKNGI</sequence>
<feature type="region of interest" description="Disordered" evidence="1">
    <location>
        <begin position="45"/>
        <end position="72"/>
    </location>
</feature>
<accession>A0A6A5H9C6</accession>
<comment type="caution">
    <text evidence="2">The sequence shown here is derived from an EMBL/GenBank/DDBJ whole genome shotgun (WGS) entry which is preliminary data.</text>
</comment>
<dbReference type="AlphaFoldDB" id="A0A6A5H9C6"/>